<keyword evidence="1" id="KW-1133">Transmembrane helix</keyword>
<dbReference type="Proteomes" id="UP001180536">
    <property type="component" value="Unassembled WGS sequence"/>
</dbReference>
<dbReference type="EMBL" id="JAVDXQ010000002">
    <property type="protein sequence ID" value="MDR7295896.1"/>
    <property type="molecule type" value="Genomic_DNA"/>
</dbReference>
<dbReference type="RefSeq" id="WP_157275369.1">
    <property type="nucleotide sequence ID" value="NZ_JAVDXQ010000002.1"/>
</dbReference>
<evidence type="ECO:0000313" key="3">
    <source>
        <dbReference type="Proteomes" id="UP001180536"/>
    </source>
</evidence>
<reference evidence="2 3" key="1">
    <citation type="submission" date="2023-07" db="EMBL/GenBank/DDBJ databases">
        <title>Sorghum-associated microbial communities from plants grown in Nebraska, USA.</title>
        <authorList>
            <person name="Schachtman D."/>
        </authorList>
    </citation>
    <scope>NUCLEOTIDE SEQUENCE [LARGE SCALE GENOMIC DNA]</scope>
    <source>
        <strain evidence="2 3">BE310</strain>
    </source>
</reference>
<gene>
    <name evidence="2" type="ORF">J2X16_001235</name>
</gene>
<evidence type="ECO:0000313" key="2">
    <source>
        <dbReference type="EMBL" id="MDR7295896.1"/>
    </source>
</evidence>
<sequence>MVSEWVEPQWYRRRGVRKVHVVAVLAALLAVAVVLGMFNQFGASDGSVLKTERQLIASVDLRIANPAESFAKGEAEARKDVESDGPLKLFRLDAAKPPSKADTAKAERLKRRHGIVWVDRGKSTPQSSAYAAGYNHVVQAEIERRHGPEFLDRLLRGEEPADAP</sequence>
<comment type="caution">
    <text evidence="2">The sequence shown here is derived from an EMBL/GenBank/DDBJ whole genome shotgun (WGS) entry which is preliminary data.</text>
</comment>
<keyword evidence="1" id="KW-0812">Transmembrane</keyword>
<name>A0ABU1Z848_9BURK</name>
<feature type="transmembrane region" description="Helical" evidence="1">
    <location>
        <begin position="21"/>
        <end position="41"/>
    </location>
</feature>
<organism evidence="2 3">
    <name type="scientific">Pelomonas aquatica</name>
    <dbReference type="NCBI Taxonomy" id="431058"/>
    <lineage>
        <taxon>Bacteria</taxon>
        <taxon>Pseudomonadati</taxon>
        <taxon>Pseudomonadota</taxon>
        <taxon>Betaproteobacteria</taxon>
        <taxon>Burkholderiales</taxon>
        <taxon>Sphaerotilaceae</taxon>
        <taxon>Roseateles</taxon>
    </lineage>
</organism>
<proteinExistence type="predicted"/>
<protein>
    <submittedName>
        <fullName evidence="2">Uncharacterized protein</fullName>
    </submittedName>
</protein>
<keyword evidence="3" id="KW-1185">Reference proteome</keyword>
<keyword evidence="1" id="KW-0472">Membrane</keyword>
<accession>A0ABU1Z848</accession>
<evidence type="ECO:0000256" key="1">
    <source>
        <dbReference type="SAM" id="Phobius"/>
    </source>
</evidence>